<dbReference type="EMBL" id="LXPS01000011">
    <property type="protein sequence ID" value="OAE47096.1"/>
    <property type="molecule type" value="Genomic_DNA"/>
</dbReference>
<gene>
    <name evidence="1" type="ORF">A7J57_13680</name>
</gene>
<dbReference type="Proteomes" id="UP000077098">
    <property type="component" value="Unassembled WGS sequence"/>
</dbReference>
<sequence length="145" mass="15712">MAEKLGISYRSWQGLEGGRNVPSGETLLQFKEIGINPGWVLTGLGPKLVNDFPRAENTETAVINPSIYKAIKKVLLETNSAFGIRLSDEARDDEAARWYNQLVAMATGNTDEGKLRSLMPALQYDINEAVKSAAAEPGSGKRSAS</sequence>
<dbReference type="InterPro" id="IPR001387">
    <property type="entry name" value="Cro/C1-type_HTH"/>
</dbReference>
<dbReference type="CDD" id="cd00093">
    <property type="entry name" value="HTH_XRE"/>
    <property type="match status" value="1"/>
</dbReference>
<evidence type="ECO:0000313" key="1">
    <source>
        <dbReference type="EMBL" id="OAE47096.1"/>
    </source>
</evidence>
<comment type="caution">
    <text evidence="1">The sequence shown here is derived from an EMBL/GenBank/DDBJ whole genome shotgun (WGS) entry which is preliminary data.</text>
</comment>
<accession>A0A176XDI5</accession>
<name>A0A176XDI5_AGRTU</name>
<protein>
    <submittedName>
        <fullName evidence="1">Uncharacterized protein</fullName>
    </submittedName>
</protein>
<proteinExistence type="predicted"/>
<evidence type="ECO:0000313" key="2">
    <source>
        <dbReference type="Proteomes" id="UP000077098"/>
    </source>
</evidence>
<organism evidence="1 2">
    <name type="scientific">Agrobacterium tumefaciens</name>
    <dbReference type="NCBI Taxonomy" id="358"/>
    <lineage>
        <taxon>Bacteria</taxon>
        <taxon>Pseudomonadati</taxon>
        <taxon>Pseudomonadota</taxon>
        <taxon>Alphaproteobacteria</taxon>
        <taxon>Hyphomicrobiales</taxon>
        <taxon>Rhizobiaceae</taxon>
        <taxon>Rhizobium/Agrobacterium group</taxon>
        <taxon>Agrobacterium</taxon>
        <taxon>Agrobacterium tumefaciens complex</taxon>
    </lineage>
</organism>
<reference evidence="1 2" key="1">
    <citation type="submission" date="2016-05" db="EMBL/GenBank/DDBJ databases">
        <authorList>
            <person name="Lavstsen T."/>
            <person name="Jespersen J.S."/>
        </authorList>
    </citation>
    <scope>NUCLEOTIDE SEQUENCE [LARGE SCALE GENOMIC DNA]</scope>
    <source>
        <strain evidence="1 2">KCJ1736</strain>
    </source>
</reference>
<dbReference type="AlphaFoldDB" id="A0A176XDI5"/>